<evidence type="ECO:0000313" key="3">
    <source>
        <dbReference type="Proteomes" id="UP001500218"/>
    </source>
</evidence>
<dbReference type="InterPro" id="IPR013974">
    <property type="entry name" value="SAF"/>
</dbReference>
<dbReference type="RefSeq" id="WP_344127241.1">
    <property type="nucleotide sequence ID" value="NZ_BAAALT010000031.1"/>
</dbReference>
<dbReference type="SUPFAM" id="SSF51569">
    <property type="entry name" value="Aldolase"/>
    <property type="match status" value="1"/>
</dbReference>
<dbReference type="PROSITE" id="PS50844">
    <property type="entry name" value="AFP_LIKE"/>
    <property type="match status" value="1"/>
</dbReference>
<keyword evidence="3" id="KW-1185">Reference proteome</keyword>
<dbReference type="NCBIfam" id="TIGR03586">
    <property type="entry name" value="PseI"/>
    <property type="match status" value="1"/>
</dbReference>
<evidence type="ECO:0000259" key="1">
    <source>
        <dbReference type="PROSITE" id="PS50844"/>
    </source>
</evidence>
<dbReference type="InterPro" id="IPR020030">
    <property type="entry name" value="Pseudaminic_synth_PseI"/>
</dbReference>
<accession>A0ABP4XU22</accession>
<sequence length="349" mass="36648">MRSVKLGGHVVGADERPFVIAEMSGNHNGSLDRALAIVDAVAESGAQAVKLQTYRPDTITIDADGPAFRISSGHDLWGGERLWSLYERAHTPWEWHEPIFNRARSHGLVPFSSPFDPTAVDLLESLDAPIYKIASSELVDLPLIRLAAATGKPLIISTGMGTVAEIAAAVGAAREAGCTELVVLACTASYPAPAGDSNLRRIPVLADLFDVVVGLSDHTPGLGAALASVALGARVIEKHVTLDREDGGVDSSFSLNPAELAALVVESERACAALGGVRIGPTGAEREGLRFRRSLFVVGDVRAGDVVSAANVRSIRPAGGLAPDAFATVEGRSFRVDVPRGTPLTWDLI</sequence>
<feature type="domain" description="AFP-like" evidence="1">
    <location>
        <begin position="294"/>
        <end position="349"/>
    </location>
</feature>
<dbReference type="InterPro" id="IPR006190">
    <property type="entry name" value="SAF_AFP_Neu5Ac"/>
</dbReference>
<comment type="caution">
    <text evidence="2">The sequence shown here is derived from an EMBL/GenBank/DDBJ whole genome shotgun (WGS) entry which is preliminary data.</text>
</comment>
<dbReference type="InterPro" id="IPR051690">
    <property type="entry name" value="PseI-like"/>
</dbReference>
<dbReference type="Gene3D" id="3.90.1210.10">
    <property type="entry name" value="Antifreeze-like/N-acetylneuraminic acid synthase C-terminal domain"/>
    <property type="match status" value="1"/>
</dbReference>
<dbReference type="Gene3D" id="3.20.20.70">
    <property type="entry name" value="Aldolase class I"/>
    <property type="match status" value="1"/>
</dbReference>
<dbReference type="PANTHER" id="PTHR42966">
    <property type="entry name" value="N-ACETYLNEURAMINATE SYNTHASE"/>
    <property type="match status" value="1"/>
</dbReference>
<dbReference type="PANTHER" id="PTHR42966:SF2">
    <property type="entry name" value="PSEUDAMINIC ACID SYNTHASE"/>
    <property type="match status" value="1"/>
</dbReference>
<dbReference type="InterPro" id="IPR036732">
    <property type="entry name" value="AFP_Neu5c_C_sf"/>
</dbReference>
<proteinExistence type="predicted"/>
<dbReference type="InterPro" id="IPR057736">
    <property type="entry name" value="SAF_PseI/NeuA/NeuB"/>
</dbReference>
<dbReference type="Proteomes" id="UP001500218">
    <property type="component" value="Unassembled WGS sequence"/>
</dbReference>
<evidence type="ECO:0000313" key="2">
    <source>
        <dbReference type="EMBL" id="GAA1792223.1"/>
    </source>
</evidence>
<dbReference type="Pfam" id="PF08666">
    <property type="entry name" value="SAF"/>
    <property type="match status" value="1"/>
</dbReference>
<dbReference type="InterPro" id="IPR013132">
    <property type="entry name" value="PseI/NeuA/B-like_N"/>
</dbReference>
<reference evidence="3" key="1">
    <citation type="journal article" date="2019" name="Int. J. Syst. Evol. Microbiol.">
        <title>The Global Catalogue of Microorganisms (GCM) 10K type strain sequencing project: providing services to taxonomists for standard genome sequencing and annotation.</title>
        <authorList>
            <consortium name="The Broad Institute Genomics Platform"/>
            <consortium name="The Broad Institute Genome Sequencing Center for Infectious Disease"/>
            <person name="Wu L."/>
            <person name="Ma J."/>
        </authorList>
    </citation>
    <scope>NUCLEOTIDE SEQUENCE [LARGE SCALE GENOMIC DNA]</scope>
    <source>
        <strain evidence="3">JCM 13250</strain>
    </source>
</reference>
<dbReference type="Pfam" id="PF03102">
    <property type="entry name" value="NeuB"/>
    <property type="match status" value="1"/>
</dbReference>
<organism evidence="2 3">
    <name type="scientific">Luedemannella flava</name>
    <dbReference type="NCBI Taxonomy" id="349316"/>
    <lineage>
        <taxon>Bacteria</taxon>
        <taxon>Bacillati</taxon>
        <taxon>Actinomycetota</taxon>
        <taxon>Actinomycetes</taxon>
        <taxon>Micromonosporales</taxon>
        <taxon>Micromonosporaceae</taxon>
        <taxon>Luedemannella</taxon>
    </lineage>
</organism>
<gene>
    <name evidence="2" type="primary">pseI</name>
    <name evidence="2" type="ORF">GCM10009682_12740</name>
</gene>
<dbReference type="SUPFAM" id="SSF51269">
    <property type="entry name" value="AFP III-like domain"/>
    <property type="match status" value="1"/>
</dbReference>
<protein>
    <submittedName>
        <fullName evidence="2">Pseudaminic acid synthase</fullName>
    </submittedName>
</protein>
<dbReference type="CDD" id="cd11615">
    <property type="entry name" value="SAF_NeuB_like"/>
    <property type="match status" value="1"/>
</dbReference>
<dbReference type="InterPro" id="IPR013785">
    <property type="entry name" value="Aldolase_TIM"/>
</dbReference>
<dbReference type="EMBL" id="BAAALT010000031">
    <property type="protein sequence ID" value="GAA1792223.1"/>
    <property type="molecule type" value="Genomic_DNA"/>
</dbReference>
<name>A0ABP4XU22_9ACTN</name>
<dbReference type="SMART" id="SM00858">
    <property type="entry name" value="SAF"/>
    <property type="match status" value="1"/>
</dbReference>